<dbReference type="Ensembl" id="ENSVKKT00000024975.1">
    <property type="protein sequence ID" value="ENSVKKP00000024382.1"/>
    <property type="gene ID" value="ENSVKKG00000016060.1"/>
</dbReference>
<dbReference type="GO" id="GO:0005829">
    <property type="term" value="C:cytosol"/>
    <property type="evidence" value="ECO:0007669"/>
    <property type="project" value="TreeGrafter"/>
</dbReference>
<evidence type="ECO:0000256" key="3">
    <source>
        <dbReference type="ARBA" id="ARBA00022490"/>
    </source>
</evidence>
<feature type="domain" description="Cystatin" evidence="6">
    <location>
        <begin position="4"/>
        <end position="103"/>
    </location>
</feature>
<dbReference type="InterPro" id="IPR018073">
    <property type="entry name" value="Prot_inh_cystat_CS"/>
</dbReference>
<dbReference type="Pfam" id="PF00031">
    <property type="entry name" value="Cystatin"/>
    <property type="match status" value="1"/>
</dbReference>
<keyword evidence="4" id="KW-0646">Protease inhibitor</keyword>
<dbReference type="PANTHER" id="PTHR11414:SF20">
    <property type="entry name" value="CYSTATIN-A"/>
    <property type="match status" value="1"/>
</dbReference>
<dbReference type="OrthoDB" id="2429551at2759"/>
<keyword evidence="5" id="KW-0789">Thiol protease inhibitor</keyword>
<dbReference type="GO" id="GO:0004869">
    <property type="term" value="F:cysteine-type endopeptidase inhibitor activity"/>
    <property type="evidence" value="ECO:0007669"/>
    <property type="project" value="UniProtKB-KW"/>
</dbReference>
<keyword evidence="8" id="KW-1185">Reference proteome</keyword>
<name>A0A8D2LLT0_VARKO</name>
<dbReference type="Proteomes" id="UP000694545">
    <property type="component" value="Unplaced"/>
</dbReference>
<dbReference type="SMART" id="SM00043">
    <property type="entry name" value="CY"/>
    <property type="match status" value="1"/>
</dbReference>
<comment type="similarity">
    <text evidence="2">Belongs to the cystatin family.</text>
</comment>
<accession>A0A8D2LLT0</accession>
<dbReference type="SUPFAM" id="SSF54403">
    <property type="entry name" value="Cystatin/monellin"/>
    <property type="match status" value="1"/>
</dbReference>
<dbReference type="OMA" id="DNRYMHL"/>
<proteinExistence type="inferred from homology"/>
<evidence type="ECO:0000259" key="6">
    <source>
        <dbReference type="SMART" id="SM00043"/>
    </source>
</evidence>
<dbReference type="Gene3D" id="3.10.450.10">
    <property type="match status" value="1"/>
</dbReference>
<dbReference type="InterPro" id="IPR000010">
    <property type="entry name" value="Cystatin_dom"/>
</dbReference>
<comment type="subcellular location">
    <subcellularLocation>
        <location evidence="1">Cytoplasm</location>
    </subcellularLocation>
</comment>
<keyword evidence="3" id="KW-0963">Cytoplasm</keyword>
<evidence type="ECO:0000256" key="5">
    <source>
        <dbReference type="ARBA" id="ARBA00022704"/>
    </source>
</evidence>
<evidence type="ECO:0000313" key="8">
    <source>
        <dbReference type="Proteomes" id="UP000694545"/>
    </source>
</evidence>
<dbReference type="InterPro" id="IPR001713">
    <property type="entry name" value="Prot_inh_stefin"/>
</dbReference>
<dbReference type="KEGG" id="vko:123017293"/>
<dbReference type="PROSITE" id="PS00287">
    <property type="entry name" value="CYSTATIN"/>
    <property type="match status" value="1"/>
</dbReference>
<reference evidence="7" key="2">
    <citation type="submission" date="2025-09" db="UniProtKB">
        <authorList>
            <consortium name="Ensembl"/>
        </authorList>
    </citation>
    <scope>IDENTIFICATION</scope>
</reference>
<evidence type="ECO:0000256" key="1">
    <source>
        <dbReference type="ARBA" id="ARBA00004496"/>
    </source>
</evidence>
<dbReference type="GeneID" id="123017293"/>
<dbReference type="AlphaFoldDB" id="A0A8D2LLT0"/>
<gene>
    <name evidence="7" type="primary">LOC123017293</name>
</gene>
<dbReference type="PRINTS" id="PR00295">
    <property type="entry name" value="STEFINA"/>
</dbReference>
<reference evidence="7" key="1">
    <citation type="submission" date="2025-08" db="UniProtKB">
        <authorList>
            <consortium name="Ensembl"/>
        </authorList>
    </citation>
    <scope>IDENTIFICATION</scope>
</reference>
<dbReference type="RefSeq" id="XP_044274488.1">
    <property type="nucleotide sequence ID" value="XM_044418553.1"/>
</dbReference>
<dbReference type="KEGG" id="vko:123017292"/>
<protein>
    <recommendedName>
        <fullName evidence="6">Cystatin domain-containing protein</fullName>
    </recommendedName>
</protein>
<sequence>MAEIMPGGLTDPAPVTPKVQEIANKVKGQLEKKTGDNYSIFQVISYRTQVVSGTNYFIKVQHGDAATDYIHLRVFQALPCYGGGLELASYQLGKTRDDPIIYF</sequence>
<dbReference type="PANTHER" id="PTHR11414">
    <property type="entry name" value="CYSTATIN FAMILY MEMBER"/>
    <property type="match status" value="1"/>
</dbReference>
<organism evidence="7 8">
    <name type="scientific">Varanus komodoensis</name>
    <name type="common">Komodo dragon</name>
    <dbReference type="NCBI Taxonomy" id="61221"/>
    <lineage>
        <taxon>Eukaryota</taxon>
        <taxon>Metazoa</taxon>
        <taxon>Chordata</taxon>
        <taxon>Craniata</taxon>
        <taxon>Vertebrata</taxon>
        <taxon>Euteleostomi</taxon>
        <taxon>Lepidosauria</taxon>
        <taxon>Squamata</taxon>
        <taxon>Bifurcata</taxon>
        <taxon>Unidentata</taxon>
        <taxon>Episquamata</taxon>
        <taxon>Toxicofera</taxon>
        <taxon>Anguimorpha</taxon>
        <taxon>Paleoanguimorpha</taxon>
        <taxon>Varanoidea</taxon>
        <taxon>Varanidae</taxon>
        <taxon>Varanus</taxon>
    </lineage>
</organism>
<dbReference type="FunFam" id="3.10.450.10:FF:000001">
    <property type="entry name" value="Cystatin-A"/>
    <property type="match status" value="1"/>
</dbReference>
<evidence type="ECO:0000313" key="7">
    <source>
        <dbReference type="Ensembl" id="ENSVKKP00000024382.1"/>
    </source>
</evidence>
<evidence type="ECO:0000256" key="4">
    <source>
        <dbReference type="ARBA" id="ARBA00022690"/>
    </source>
</evidence>
<evidence type="ECO:0000256" key="2">
    <source>
        <dbReference type="ARBA" id="ARBA00009403"/>
    </source>
</evidence>
<dbReference type="InterPro" id="IPR046350">
    <property type="entry name" value="Cystatin_sf"/>
</dbReference>
<dbReference type="CDD" id="cd00042">
    <property type="entry name" value="CY"/>
    <property type="match status" value="1"/>
</dbReference>